<dbReference type="GO" id="GO:0004337">
    <property type="term" value="F:(2E,6E)-farnesyl diphosphate synthase activity"/>
    <property type="evidence" value="ECO:0007669"/>
    <property type="project" value="UniProtKB-EC"/>
</dbReference>
<comment type="similarity">
    <text evidence="2 18">Belongs to the FPP/GGPP synthase family.</text>
</comment>
<organism evidence="19 20">
    <name type="scientific">Botryosphaeria dothidea</name>
    <dbReference type="NCBI Taxonomy" id="55169"/>
    <lineage>
        <taxon>Eukaryota</taxon>
        <taxon>Fungi</taxon>
        <taxon>Dikarya</taxon>
        <taxon>Ascomycota</taxon>
        <taxon>Pezizomycotina</taxon>
        <taxon>Dothideomycetes</taxon>
        <taxon>Dothideomycetes incertae sedis</taxon>
        <taxon>Botryosphaeriales</taxon>
        <taxon>Botryosphaeriaceae</taxon>
        <taxon>Botryosphaeria</taxon>
    </lineage>
</organism>
<evidence type="ECO:0000256" key="13">
    <source>
        <dbReference type="ARBA" id="ARBA00032873"/>
    </source>
</evidence>
<evidence type="ECO:0000256" key="14">
    <source>
        <dbReference type="ARBA" id="ARBA00033096"/>
    </source>
</evidence>
<evidence type="ECO:0000256" key="12">
    <source>
        <dbReference type="ARBA" id="ARBA00032448"/>
    </source>
</evidence>
<evidence type="ECO:0000256" key="10">
    <source>
        <dbReference type="ARBA" id="ARBA00032380"/>
    </source>
</evidence>
<dbReference type="Proteomes" id="UP000572817">
    <property type="component" value="Unassembled WGS sequence"/>
</dbReference>
<comment type="cofactor">
    <cofactor evidence="1">
        <name>Mg(2+)</name>
        <dbReference type="ChEBI" id="CHEBI:18420"/>
    </cofactor>
</comment>
<evidence type="ECO:0000256" key="3">
    <source>
        <dbReference type="ARBA" id="ARBA00012382"/>
    </source>
</evidence>
<evidence type="ECO:0000256" key="6">
    <source>
        <dbReference type="ARBA" id="ARBA00022679"/>
    </source>
</evidence>
<evidence type="ECO:0000256" key="1">
    <source>
        <dbReference type="ARBA" id="ARBA00001946"/>
    </source>
</evidence>
<evidence type="ECO:0000256" key="2">
    <source>
        <dbReference type="ARBA" id="ARBA00006706"/>
    </source>
</evidence>
<proteinExistence type="inferred from homology"/>
<evidence type="ECO:0000256" key="15">
    <source>
        <dbReference type="ARBA" id="ARBA00048119"/>
    </source>
</evidence>
<dbReference type="EC" id="2.5.1.1" evidence="5"/>
<dbReference type="Pfam" id="PF00348">
    <property type="entry name" value="polyprenyl_synt"/>
    <property type="match status" value="1"/>
</dbReference>
<gene>
    <name evidence="19" type="ORF">GTA08_BOTSDO09619</name>
</gene>
<dbReference type="AlphaFoldDB" id="A0A8H4IJJ5"/>
<evidence type="ECO:0000256" key="18">
    <source>
        <dbReference type="RuleBase" id="RU004466"/>
    </source>
</evidence>
<dbReference type="PANTHER" id="PTHR12001:SF70">
    <property type="entry name" value="PYROPHOSPHATE SYNTHETASE ATMG, PUTATIVE (AFU_ORTHOLOGUE AFUA_8G02400)-RELATED"/>
    <property type="match status" value="1"/>
</dbReference>
<evidence type="ECO:0000256" key="16">
    <source>
        <dbReference type="ARBA" id="ARBA00049291"/>
    </source>
</evidence>
<dbReference type="GO" id="GO:0008299">
    <property type="term" value="P:isoprenoid biosynthetic process"/>
    <property type="evidence" value="ECO:0007669"/>
    <property type="project" value="InterPro"/>
</dbReference>
<keyword evidence="20" id="KW-1185">Reference proteome</keyword>
<dbReference type="PANTHER" id="PTHR12001">
    <property type="entry name" value="GERANYLGERANYL PYROPHOSPHATE SYNTHASE"/>
    <property type="match status" value="1"/>
</dbReference>
<dbReference type="PROSITE" id="PS00444">
    <property type="entry name" value="POLYPRENYL_SYNTHASE_2"/>
    <property type="match status" value="1"/>
</dbReference>
<dbReference type="OrthoDB" id="6921389at2759"/>
<evidence type="ECO:0000256" key="7">
    <source>
        <dbReference type="ARBA" id="ARBA00022723"/>
    </source>
</evidence>
<evidence type="ECO:0000256" key="4">
    <source>
        <dbReference type="ARBA" id="ARBA00012439"/>
    </source>
</evidence>
<comment type="catalytic activity">
    <reaction evidence="17">
        <text>isopentenyl diphosphate + (2E)-geranyl diphosphate = (2E,6E)-farnesyl diphosphate + diphosphate</text>
        <dbReference type="Rhea" id="RHEA:19361"/>
        <dbReference type="ChEBI" id="CHEBI:33019"/>
        <dbReference type="ChEBI" id="CHEBI:58057"/>
        <dbReference type="ChEBI" id="CHEBI:128769"/>
        <dbReference type="ChEBI" id="CHEBI:175763"/>
        <dbReference type="EC" id="2.5.1.10"/>
    </reaction>
</comment>
<evidence type="ECO:0000256" key="5">
    <source>
        <dbReference type="ARBA" id="ARBA00012833"/>
    </source>
</evidence>
<evidence type="ECO:0000256" key="11">
    <source>
        <dbReference type="ARBA" id="ARBA00032424"/>
    </source>
</evidence>
<dbReference type="EMBL" id="WWBZ02000073">
    <property type="protein sequence ID" value="KAF4302311.1"/>
    <property type="molecule type" value="Genomic_DNA"/>
</dbReference>
<dbReference type="GO" id="GO:0004311">
    <property type="term" value="F:geranylgeranyl diphosphate synthase activity"/>
    <property type="evidence" value="ECO:0007669"/>
    <property type="project" value="UniProtKB-EC"/>
</dbReference>
<evidence type="ECO:0000313" key="19">
    <source>
        <dbReference type="EMBL" id="KAF4302311.1"/>
    </source>
</evidence>
<dbReference type="EC" id="2.5.1.10" evidence="4"/>
<name>A0A8H4IJJ5_9PEZI</name>
<sequence>MLFTQDTPLLGQQVLKTTNNHIHGLNAGGAVNVAGIQMDGVNSTKPPSCTNEEEIIRAPLDYLLRASGKGVRDKMMNAFNEWLQIPEEKLEVIKRVVGLLHTASLLIDDIQDSSKLRRGIPVAHSIFGIAQTINSANYAFYMAQQELPKLEDPRAFEIFTEELLNLHRGQGMDLYWRDALVCPTEEEYLIMVSNKTGGLFRLAVRLMQMASESDVDYVPLVNVLGKIFQIRDDYLNLQSDVYVKNKGFGEDLTEGKFSFPIIHSIRSNPANIQILNILRQRTEDEDVKRFAIQYIESTGSFSYCRERLADLTAEAREIVQGMGGKTKHVDKLVEMLGLKI</sequence>
<comment type="catalytic activity">
    <reaction evidence="16">
        <text>isopentenyl diphosphate + dimethylallyl diphosphate = (2E)-geranyl diphosphate + diphosphate</text>
        <dbReference type="Rhea" id="RHEA:22408"/>
        <dbReference type="ChEBI" id="CHEBI:33019"/>
        <dbReference type="ChEBI" id="CHEBI:57623"/>
        <dbReference type="ChEBI" id="CHEBI:58057"/>
        <dbReference type="ChEBI" id="CHEBI:128769"/>
        <dbReference type="EC" id="2.5.1.1"/>
    </reaction>
</comment>
<keyword evidence="8" id="KW-0460">Magnesium</keyword>
<dbReference type="GO" id="GO:0043386">
    <property type="term" value="P:mycotoxin biosynthetic process"/>
    <property type="evidence" value="ECO:0007669"/>
    <property type="project" value="UniProtKB-ARBA"/>
</dbReference>
<comment type="catalytic activity">
    <reaction evidence="15">
        <text>isopentenyl diphosphate + (2E,6E)-farnesyl diphosphate = (2E,6E,10E)-geranylgeranyl diphosphate + diphosphate</text>
        <dbReference type="Rhea" id="RHEA:17653"/>
        <dbReference type="ChEBI" id="CHEBI:33019"/>
        <dbReference type="ChEBI" id="CHEBI:58756"/>
        <dbReference type="ChEBI" id="CHEBI:128769"/>
        <dbReference type="ChEBI" id="CHEBI:175763"/>
        <dbReference type="EC" id="2.5.1.29"/>
    </reaction>
</comment>
<dbReference type="GO" id="GO:0046165">
    <property type="term" value="P:alcohol biosynthetic process"/>
    <property type="evidence" value="ECO:0007669"/>
    <property type="project" value="UniProtKB-ARBA"/>
</dbReference>
<protein>
    <recommendedName>
        <fullName evidence="13">(2E,6E)-farnesyl diphosphate synthase</fullName>
        <ecNumber evidence="5">2.5.1.1</ecNumber>
        <ecNumber evidence="4">2.5.1.10</ecNumber>
        <ecNumber evidence="3">2.5.1.29</ecNumber>
    </recommendedName>
    <alternativeName>
        <fullName evidence="12">Dimethylallyltranstransferase</fullName>
    </alternativeName>
    <alternativeName>
        <fullName evidence="11">Farnesyl diphosphate synthase</fullName>
    </alternativeName>
    <alternativeName>
        <fullName evidence="9">Farnesyltranstransferase</fullName>
    </alternativeName>
    <alternativeName>
        <fullName evidence="14">Geranylgeranyl diphosphate synthase</fullName>
    </alternativeName>
    <alternativeName>
        <fullName evidence="10">Geranyltranstransferase</fullName>
    </alternativeName>
</protein>
<evidence type="ECO:0000256" key="8">
    <source>
        <dbReference type="ARBA" id="ARBA00022842"/>
    </source>
</evidence>
<dbReference type="InterPro" id="IPR008949">
    <property type="entry name" value="Isoprenoid_synthase_dom_sf"/>
</dbReference>
<evidence type="ECO:0000256" key="17">
    <source>
        <dbReference type="ARBA" id="ARBA00049399"/>
    </source>
</evidence>
<reference evidence="19" key="1">
    <citation type="submission" date="2020-04" db="EMBL/GenBank/DDBJ databases">
        <title>Genome Assembly and Annotation of Botryosphaeria dothidea sdau 11-99, a Latent Pathogen of Apple Fruit Ring Rot in China.</title>
        <authorList>
            <person name="Yu C."/>
            <person name="Diao Y."/>
            <person name="Lu Q."/>
            <person name="Zhao J."/>
            <person name="Cui S."/>
            <person name="Peng C."/>
            <person name="He B."/>
            <person name="Liu H."/>
        </authorList>
    </citation>
    <scope>NUCLEOTIDE SEQUENCE [LARGE SCALE GENOMIC DNA]</scope>
    <source>
        <strain evidence="19">Sdau11-99</strain>
    </source>
</reference>
<accession>A0A8H4IJJ5</accession>
<keyword evidence="7" id="KW-0479">Metal-binding</keyword>
<dbReference type="Gene3D" id="1.10.600.10">
    <property type="entry name" value="Farnesyl Diphosphate Synthase"/>
    <property type="match status" value="1"/>
</dbReference>
<evidence type="ECO:0000256" key="9">
    <source>
        <dbReference type="ARBA" id="ARBA00032052"/>
    </source>
</evidence>
<dbReference type="SUPFAM" id="SSF48576">
    <property type="entry name" value="Terpenoid synthases"/>
    <property type="match status" value="1"/>
</dbReference>
<evidence type="ECO:0000313" key="20">
    <source>
        <dbReference type="Proteomes" id="UP000572817"/>
    </source>
</evidence>
<dbReference type="InterPro" id="IPR033749">
    <property type="entry name" value="Polyprenyl_synt_CS"/>
</dbReference>
<dbReference type="PROSITE" id="PS00723">
    <property type="entry name" value="POLYPRENYL_SYNTHASE_1"/>
    <property type="match status" value="1"/>
</dbReference>
<keyword evidence="6 18" id="KW-0808">Transferase</keyword>
<dbReference type="GO" id="GO:0046872">
    <property type="term" value="F:metal ion binding"/>
    <property type="evidence" value="ECO:0007669"/>
    <property type="project" value="UniProtKB-KW"/>
</dbReference>
<comment type="caution">
    <text evidence="19">The sequence shown here is derived from an EMBL/GenBank/DDBJ whole genome shotgun (WGS) entry which is preliminary data.</text>
</comment>
<dbReference type="InterPro" id="IPR000092">
    <property type="entry name" value="Polyprenyl_synt"/>
</dbReference>
<dbReference type="CDD" id="cd00685">
    <property type="entry name" value="Trans_IPPS_HT"/>
    <property type="match status" value="1"/>
</dbReference>
<dbReference type="EC" id="2.5.1.29" evidence="3"/>
<dbReference type="SFLD" id="SFLDS00005">
    <property type="entry name" value="Isoprenoid_Synthase_Type_I"/>
    <property type="match status" value="1"/>
</dbReference>
<dbReference type="GO" id="GO:0004161">
    <property type="term" value="F:dimethylallyltranstransferase activity"/>
    <property type="evidence" value="ECO:0007669"/>
    <property type="project" value="UniProtKB-EC"/>
</dbReference>